<evidence type="ECO:0000313" key="1">
    <source>
        <dbReference type="EMBL" id="JAE08475.1"/>
    </source>
</evidence>
<organism evidence="1">
    <name type="scientific">Arundo donax</name>
    <name type="common">Giant reed</name>
    <name type="synonym">Donax arundinaceus</name>
    <dbReference type="NCBI Taxonomy" id="35708"/>
    <lineage>
        <taxon>Eukaryota</taxon>
        <taxon>Viridiplantae</taxon>
        <taxon>Streptophyta</taxon>
        <taxon>Embryophyta</taxon>
        <taxon>Tracheophyta</taxon>
        <taxon>Spermatophyta</taxon>
        <taxon>Magnoliopsida</taxon>
        <taxon>Liliopsida</taxon>
        <taxon>Poales</taxon>
        <taxon>Poaceae</taxon>
        <taxon>PACMAD clade</taxon>
        <taxon>Arundinoideae</taxon>
        <taxon>Arundineae</taxon>
        <taxon>Arundo</taxon>
    </lineage>
</organism>
<dbReference type="EMBL" id="GBRH01189421">
    <property type="protein sequence ID" value="JAE08475.1"/>
    <property type="molecule type" value="Transcribed_RNA"/>
</dbReference>
<sequence length="61" mass="6972">MRKTYQVRYLLQSQEQQGQQSKNLFDSTSIFGTKKQTRLLSSAVVLGGEISSHQDAIRIDR</sequence>
<reference evidence="1" key="1">
    <citation type="submission" date="2014-09" db="EMBL/GenBank/DDBJ databases">
        <authorList>
            <person name="Magalhaes I.L.F."/>
            <person name="Oliveira U."/>
            <person name="Santos F.R."/>
            <person name="Vidigal T.H.D.A."/>
            <person name="Brescovit A.D."/>
            <person name="Santos A.J."/>
        </authorList>
    </citation>
    <scope>NUCLEOTIDE SEQUENCE</scope>
    <source>
        <tissue evidence="1">Shoot tissue taken approximately 20 cm above the soil surface</tissue>
    </source>
</reference>
<accession>A0A0A9F608</accession>
<name>A0A0A9F608_ARUDO</name>
<proteinExistence type="predicted"/>
<protein>
    <submittedName>
        <fullName evidence="1">Uncharacterized protein</fullName>
    </submittedName>
</protein>
<dbReference type="AlphaFoldDB" id="A0A0A9F608"/>
<reference evidence="1" key="2">
    <citation type="journal article" date="2015" name="Data Brief">
        <title>Shoot transcriptome of the giant reed, Arundo donax.</title>
        <authorList>
            <person name="Barrero R.A."/>
            <person name="Guerrero F.D."/>
            <person name="Moolhuijzen P."/>
            <person name="Goolsby J.A."/>
            <person name="Tidwell J."/>
            <person name="Bellgard S.E."/>
            <person name="Bellgard M.I."/>
        </authorList>
    </citation>
    <scope>NUCLEOTIDE SEQUENCE</scope>
    <source>
        <tissue evidence="1">Shoot tissue taken approximately 20 cm above the soil surface</tissue>
    </source>
</reference>